<feature type="transmembrane region" description="Helical" evidence="1">
    <location>
        <begin position="87"/>
        <end position="109"/>
    </location>
</feature>
<evidence type="ECO:0000313" key="3">
    <source>
        <dbReference type="Proteomes" id="UP000654075"/>
    </source>
</evidence>
<keyword evidence="1" id="KW-1133">Transmembrane helix</keyword>
<keyword evidence="3" id="KW-1185">Reference proteome</keyword>
<evidence type="ECO:0000313" key="2">
    <source>
        <dbReference type="EMBL" id="CAE8582326.1"/>
    </source>
</evidence>
<keyword evidence="1" id="KW-0812">Transmembrane</keyword>
<sequence length="110" mass="12378">METDLQFSLRSAWARAASTSLLLLLLLSLLLLLLLLLLSLLLLLLLLLLFSLIITLHPTSLGPESRGFILDFRISCTQLYTGYTLRALFWISGAHFRTGVNVFVCLFFCC</sequence>
<dbReference type="Proteomes" id="UP000654075">
    <property type="component" value="Unassembled WGS sequence"/>
</dbReference>
<proteinExistence type="predicted"/>
<organism evidence="2 3">
    <name type="scientific">Polarella glacialis</name>
    <name type="common">Dinoflagellate</name>
    <dbReference type="NCBI Taxonomy" id="89957"/>
    <lineage>
        <taxon>Eukaryota</taxon>
        <taxon>Sar</taxon>
        <taxon>Alveolata</taxon>
        <taxon>Dinophyceae</taxon>
        <taxon>Suessiales</taxon>
        <taxon>Suessiaceae</taxon>
        <taxon>Polarella</taxon>
    </lineage>
</organism>
<dbReference type="AlphaFoldDB" id="A0A813D1Y8"/>
<evidence type="ECO:0000256" key="1">
    <source>
        <dbReference type="SAM" id="Phobius"/>
    </source>
</evidence>
<keyword evidence="1" id="KW-0472">Membrane</keyword>
<gene>
    <name evidence="2" type="ORF">PGLA1383_LOCUS1326</name>
</gene>
<feature type="transmembrane region" description="Helical" evidence="1">
    <location>
        <begin position="21"/>
        <end position="54"/>
    </location>
</feature>
<comment type="caution">
    <text evidence="2">The sequence shown here is derived from an EMBL/GenBank/DDBJ whole genome shotgun (WGS) entry which is preliminary data.</text>
</comment>
<reference evidence="2" key="1">
    <citation type="submission" date="2021-02" db="EMBL/GenBank/DDBJ databases">
        <authorList>
            <person name="Dougan E. K."/>
            <person name="Rhodes N."/>
            <person name="Thang M."/>
            <person name="Chan C."/>
        </authorList>
    </citation>
    <scope>NUCLEOTIDE SEQUENCE</scope>
</reference>
<name>A0A813D1Y8_POLGL</name>
<dbReference type="EMBL" id="CAJNNV010000353">
    <property type="protein sequence ID" value="CAE8582326.1"/>
    <property type="molecule type" value="Genomic_DNA"/>
</dbReference>
<protein>
    <submittedName>
        <fullName evidence="2">Uncharacterized protein</fullName>
    </submittedName>
</protein>
<accession>A0A813D1Y8</accession>